<dbReference type="Gene3D" id="2.40.170.20">
    <property type="entry name" value="TonB-dependent receptor, beta-barrel domain"/>
    <property type="match status" value="1"/>
</dbReference>
<evidence type="ECO:0000256" key="2">
    <source>
        <dbReference type="ARBA" id="ARBA00009810"/>
    </source>
</evidence>
<dbReference type="PROSITE" id="PS01156">
    <property type="entry name" value="TONB_DEPENDENT_REC_2"/>
    <property type="match status" value="1"/>
</dbReference>
<keyword evidence="7" id="KW-0732">Signal</keyword>
<evidence type="ECO:0000256" key="6">
    <source>
        <dbReference type="ARBA" id="ARBA00022692"/>
    </source>
</evidence>
<feature type="short sequence motif" description="TonB C-terminal box" evidence="15">
    <location>
        <begin position="646"/>
        <end position="663"/>
    </location>
</feature>
<dbReference type="OrthoDB" id="9760333at2"/>
<gene>
    <name evidence="19" type="ORF">B2M20_14275</name>
</gene>
<protein>
    <submittedName>
        <fullName evidence="19">TonB-dependent siderophore receptor</fullName>
    </submittedName>
</protein>
<keyword evidence="11 14" id="KW-0472">Membrane</keyword>
<dbReference type="EMBL" id="MWPQ01000050">
    <property type="protein sequence ID" value="OPH82064.1"/>
    <property type="molecule type" value="Genomic_DNA"/>
</dbReference>
<evidence type="ECO:0000256" key="10">
    <source>
        <dbReference type="ARBA" id="ARBA00023077"/>
    </source>
</evidence>
<accession>A0A1V4HVW6</accession>
<evidence type="ECO:0000259" key="17">
    <source>
        <dbReference type="Pfam" id="PF00593"/>
    </source>
</evidence>
<dbReference type="PANTHER" id="PTHR32552">
    <property type="entry name" value="FERRICHROME IRON RECEPTOR-RELATED"/>
    <property type="match status" value="1"/>
</dbReference>
<evidence type="ECO:0000256" key="16">
    <source>
        <dbReference type="RuleBase" id="RU003357"/>
    </source>
</evidence>
<dbReference type="AlphaFoldDB" id="A0A1V4HVW6"/>
<dbReference type="GO" id="GO:0015891">
    <property type="term" value="P:siderophore transport"/>
    <property type="evidence" value="ECO:0007669"/>
    <property type="project" value="InterPro"/>
</dbReference>
<keyword evidence="6 14" id="KW-0812">Transmembrane</keyword>
<evidence type="ECO:0000256" key="15">
    <source>
        <dbReference type="PROSITE-ProRule" id="PRU10144"/>
    </source>
</evidence>
<dbReference type="InterPro" id="IPR039426">
    <property type="entry name" value="TonB-dep_rcpt-like"/>
</dbReference>
<keyword evidence="5" id="KW-0410">Iron transport</keyword>
<comment type="subcellular location">
    <subcellularLocation>
        <location evidence="1 14">Cell outer membrane</location>
        <topology evidence="1 14">Multi-pass membrane protein</topology>
    </subcellularLocation>
</comment>
<keyword evidence="20" id="KW-1185">Reference proteome</keyword>
<evidence type="ECO:0000256" key="13">
    <source>
        <dbReference type="ARBA" id="ARBA00023237"/>
    </source>
</evidence>
<dbReference type="STRING" id="29421.B2M20_14275"/>
<evidence type="ECO:0000256" key="11">
    <source>
        <dbReference type="ARBA" id="ARBA00023136"/>
    </source>
</evidence>
<dbReference type="InterPro" id="IPR037066">
    <property type="entry name" value="Plug_dom_sf"/>
</dbReference>
<reference evidence="19 20" key="1">
    <citation type="submission" date="2017-02" db="EMBL/GenBank/DDBJ databases">
        <title>Genome sequence of the nitrite-oxidizing bacterium Nitrobacter vulgaris strain Ab1.</title>
        <authorList>
            <person name="Mellbye B.L."/>
            <person name="Davis E.W."/>
            <person name="Spieck E."/>
            <person name="Chang J.H."/>
            <person name="Bottomley P.J."/>
            <person name="Sayavedra-Soto L.A."/>
        </authorList>
    </citation>
    <scope>NUCLEOTIDE SEQUENCE [LARGE SCALE GENOMIC DNA]</scope>
    <source>
        <strain evidence="19 20">Ab1</strain>
    </source>
</reference>
<feature type="domain" description="TonB-dependent receptor plug" evidence="18">
    <location>
        <begin position="11"/>
        <end position="107"/>
    </location>
</feature>
<evidence type="ECO:0000256" key="14">
    <source>
        <dbReference type="PROSITE-ProRule" id="PRU01360"/>
    </source>
</evidence>
<dbReference type="InterPro" id="IPR010105">
    <property type="entry name" value="TonB_sidphr_rcpt"/>
</dbReference>
<evidence type="ECO:0000256" key="4">
    <source>
        <dbReference type="ARBA" id="ARBA00022452"/>
    </source>
</evidence>
<evidence type="ECO:0000313" key="20">
    <source>
        <dbReference type="Proteomes" id="UP000189940"/>
    </source>
</evidence>
<organism evidence="19 20">
    <name type="scientific">Nitrobacter vulgaris</name>
    <dbReference type="NCBI Taxonomy" id="29421"/>
    <lineage>
        <taxon>Bacteria</taxon>
        <taxon>Pseudomonadati</taxon>
        <taxon>Pseudomonadota</taxon>
        <taxon>Alphaproteobacteria</taxon>
        <taxon>Hyphomicrobiales</taxon>
        <taxon>Nitrobacteraceae</taxon>
        <taxon>Nitrobacter</taxon>
    </lineage>
</organism>
<dbReference type="NCBIfam" id="TIGR01783">
    <property type="entry name" value="TonB-siderophor"/>
    <property type="match status" value="1"/>
</dbReference>
<comment type="caution">
    <text evidence="19">The sequence shown here is derived from an EMBL/GenBank/DDBJ whole genome shotgun (WGS) entry which is preliminary data.</text>
</comment>
<evidence type="ECO:0000256" key="9">
    <source>
        <dbReference type="ARBA" id="ARBA00023065"/>
    </source>
</evidence>
<comment type="similarity">
    <text evidence="2 14 16">Belongs to the TonB-dependent receptor family.</text>
</comment>
<evidence type="ECO:0000259" key="18">
    <source>
        <dbReference type="Pfam" id="PF07715"/>
    </source>
</evidence>
<evidence type="ECO:0000313" key="19">
    <source>
        <dbReference type="EMBL" id="OPH82064.1"/>
    </source>
</evidence>
<dbReference type="GO" id="GO:0038023">
    <property type="term" value="F:signaling receptor activity"/>
    <property type="evidence" value="ECO:0007669"/>
    <property type="project" value="InterPro"/>
</dbReference>
<evidence type="ECO:0000256" key="12">
    <source>
        <dbReference type="ARBA" id="ARBA00023170"/>
    </source>
</evidence>
<feature type="domain" description="TonB-dependent receptor-like beta-barrel" evidence="17">
    <location>
        <begin position="180"/>
        <end position="632"/>
    </location>
</feature>
<keyword evidence="13 14" id="KW-0998">Cell outer membrane</keyword>
<evidence type="ECO:0000256" key="7">
    <source>
        <dbReference type="ARBA" id="ARBA00022729"/>
    </source>
</evidence>
<dbReference type="CDD" id="cd01347">
    <property type="entry name" value="ligand_gated_channel"/>
    <property type="match status" value="1"/>
</dbReference>
<evidence type="ECO:0000256" key="8">
    <source>
        <dbReference type="ARBA" id="ARBA00023004"/>
    </source>
</evidence>
<dbReference type="Proteomes" id="UP000189940">
    <property type="component" value="Unassembled WGS sequence"/>
</dbReference>
<dbReference type="InterPro" id="IPR010917">
    <property type="entry name" value="TonB_rcpt_CS"/>
</dbReference>
<dbReference type="GO" id="GO:0015344">
    <property type="term" value="F:siderophore uptake transmembrane transporter activity"/>
    <property type="evidence" value="ECO:0007669"/>
    <property type="project" value="TreeGrafter"/>
</dbReference>
<dbReference type="InterPro" id="IPR012910">
    <property type="entry name" value="Plug_dom"/>
</dbReference>
<evidence type="ECO:0000256" key="5">
    <source>
        <dbReference type="ARBA" id="ARBA00022496"/>
    </source>
</evidence>
<dbReference type="SUPFAM" id="SSF56935">
    <property type="entry name" value="Porins"/>
    <property type="match status" value="1"/>
</dbReference>
<dbReference type="Pfam" id="PF07715">
    <property type="entry name" value="Plug"/>
    <property type="match status" value="1"/>
</dbReference>
<dbReference type="InterPro" id="IPR000531">
    <property type="entry name" value="Beta-barrel_TonB"/>
</dbReference>
<dbReference type="InterPro" id="IPR036942">
    <property type="entry name" value="Beta-barrel_TonB_sf"/>
</dbReference>
<keyword evidence="4 14" id="KW-1134">Transmembrane beta strand</keyword>
<proteinExistence type="inferred from homology"/>
<keyword evidence="3 14" id="KW-0813">Transport</keyword>
<dbReference type="GO" id="GO:0009279">
    <property type="term" value="C:cell outer membrane"/>
    <property type="evidence" value="ECO:0007669"/>
    <property type="project" value="UniProtKB-SubCell"/>
</dbReference>
<dbReference type="Gene3D" id="2.170.130.10">
    <property type="entry name" value="TonB-dependent receptor, plug domain"/>
    <property type="match status" value="1"/>
</dbReference>
<sequence length="663" mass="73408">MTTATRTNTPLINVPQSVTVLTKEFIKDTAILSIGEATRYVPGVIYHQGEGHRDDLVIRGQRTNADFFTNGIRDDVQYFRDVYNLQRLEVLKGPNAMIFGRGGGGGVVNRVLKEADGTSVREFTVWGNSYPGARMTADIGQAINENWAARFNAMYENTSSYRDFVHLDRWAVNPTVTFAPNDTTTVKLSYEHLHDNRTVDRGVPSQIRPGNAFPRFPYDTSSSTFFGNPLLSYAIADVDIGMAIIEHDFENGFAVRNATQAANYNKFYQNVFPGGGANAGAVNLAGTSSNLSSYNNETDRSNLFNRTDVTYKFDAGLTRHTVLFGGELGRQSGLNYRQSGFFNGVDSTITVDPRNPVSYVPVTFRNNGTTDANNTYNLNLGAAFLQDQIEITRYLQLIAGVRFDHFDLSSRDRRTGVVLGRVDDLVSPRAGIVYKPIDNLSIYGSYSVSYLPSAGDQFSALSPGLVIAPPEKFVNTEIGVKYDIVPRLQFAAAVYDLDRTNQRIADPVNIGFFLLNGQTKTRGFEASLAGYITDAWQVTGGYSYTDARIANNLSATIVAGNRVGLVPYNTFSVWNKYQFDPMWAGGIGVIHYSNFFASSDNTVRLPEFTRVDAAVILTLNPTWRAQLNIENLFDQKYFSTADGNNNLMPGSPRVFRLQATARF</sequence>
<keyword evidence="9" id="KW-0406">Ion transport</keyword>
<dbReference type="PANTHER" id="PTHR32552:SF68">
    <property type="entry name" value="FERRICHROME OUTER MEMBRANE TRANSPORTER_PHAGE RECEPTOR"/>
    <property type="match status" value="1"/>
</dbReference>
<evidence type="ECO:0000256" key="1">
    <source>
        <dbReference type="ARBA" id="ARBA00004571"/>
    </source>
</evidence>
<dbReference type="PROSITE" id="PS52016">
    <property type="entry name" value="TONB_DEPENDENT_REC_3"/>
    <property type="match status" value="1"/>
</dbReference>
<evidence type="ECO:0000256" key="3">
    <source>
        <dbReference type="ARBA" id="ARBA00022448"/>
    </source>
</evidence>
<name>A0A1V4HVW6_NITVU</name>
<dbReference type="Pfam" id="PF00593">
    <property type="entry name" value="TonB_dep_Rec_b-barrel"/>
    <property type="match status" value="1"/>
</dbReference>
<keyword evidence="12 19" id="KW-0675">Receptor</keyword>
<keyword evidence="8" id="KW-0408">Iron</keyword>
<keyword evidence="10 16" id="KW-0798">TonB box</keyword>